<dbReference type="AlphaFoldDB" id="A0A5C3NCW1"/>
<name>A0A5C3NCW1_9AGAM</name>
<feature type="region of interest" description="Disordered" evidence="1">
    <location>
        <begin position="895"/>
        <end position="929"/>
    </location>
</feature>
<reference evidence="2 3" key="1">
    <citation type="journal article" date="2019" name="Nat. Ecol. Evol.">
        <title>Megaphylogeny resolves global patterns of mushroom evolution.</title>
        <authorList>
            <person name="Varga T."/>
            <person name="Krizsan K."/>
            <person name="Foldi C."/>
            <person name="Dima B."/>
            <person name="Sanchez-Garcia M."/>
            <person name="Sanchez-Ramirez S."/>
            <person name="Szollosi G.J."/>
            <person name="Szarkandi J.G."/>
            <person name="Papp V."/>
            <person name="Albert L."/>
            <person name="Andreopoulos W."/>
            <person name="Angelini C."/>
            <person name="Antonin V."/>
            <person name="Barry K.W."/>
            <person name="Bougher N.L."/>
            <person name="Buchanan P."/>
            <person name="Buyck B."/>
            <person name="Bense V."/>
            <person name="Catcheside P."/>
            <person name="Chovatia M."/>
            <person name="Cooper J."/>
            <person name="Damon W."/>
            <person name="Desjardin D."/>
            <person name="Finy P."/>
            <person name="Geml J."/>
            <person name="Haridas S."/>
            <person name="Hughes K."/>
            <person name="Justo A."/>
            <person name="Karasinski D."/>
            <person name="Kautmanova I."/>
            <person name="Kiss B."/>
            <person name="Kocsube S."/>
            <person name="Kotiranta H."/>
            <person name="LaButti K.M."/>
            <person name="Lechner B.E."/>
            <person name="Liimatainen K."/>
            <person name="Lipzen A."/>
            <person name="Lukacs Z."/>
            <person name="Mihaltcheva S."/>
            <person name="Morgado L.N."/>
            <person name="Niskanen T."/>
            <person name="Noordeloos M.E."/>
            <person name="Ohm R.A."/>
            <person name="Ortiz-Santana B."/>
            <person name="Ovrebo C."/>
            <person name="Racz N."/>
            <person name="Riley R."/>
            <person name="Savchenko A."/>
            <person name="Shiryaev A."/>
            <person name="Soop K."/>
            <person name="Spirin V."/>
            <person name="Szebenyi C."/>
            <person name="Tomsovsky M."/>
            <person name="Tulloss R.E."/>
            <person name="Uehling J."/>
            <person name="Grigoriev I.V."/>
            <person name="Vagvolgyi C."/>
            <person name="Papp T."/>
            <person name="Martin F.M."/>
            <person name="Miettinen O."/>
            <person name="Hibbett D.S."/>
            <person name="Nagy L.G."/>
        </authorList>
    </citation>
    <scope>NUCLEOTIDE SEQUENCE [LARGE SCALE GENOMIC DNA]</scope>
    <source>
        <strain evidence="2 3">OMC1185</strain>
    </source>
</reference>
<organism evidence="2 3">
    <name type="scientific">Heliocybe sulcata</name>
    <dbReference type="NCBI Taxonomy" id="5364"/>
    <lineage>
        <taxon>Eukaryota</taxon>
        <taxon>Fungi</taxon>
        <taxon>Dikarya</taxon>
        <taxon>Basidiomycota</taxon>
        <taxon>Agaricomycotina</taxon>
        <taxon>Agaricomycetes</taxon>
        <taxon>Gloeophyllales</taxon>
        <taxon>Gloeophyllaceae</taxon>
        <taxon>Heliocybe</taxon>
    </lineage>
</organism>
<feature type="compositionally biased region" description="Low complexity" evidence="1">
    <location>
        <begin position="259"/>
        <end position="276"/>
    </location>
</feature>
<feature type="compositionally biased region" description="Polar residues" evidence="1">
    <location>
        <begin position="910"/>
        <end position="926"/>
    </location>
</feature>
<protein>
    <submittedName>
        <fullName evidence="2">Uncharacterized protein</fullName>
    </submittedName>
</protein>
<feature type="region of interest" description="Disordered" evidence="1">
    <location>
        <begin position="605"/>
        <end position="640"/>
    </location>
</feature>
<dbReference type="SUPFAM" id="SSF49313">
    <property type="entry name" value="Cadherin-like"/>
    <property type="match status" value="1"/>
</dbReference>
<feature type="compositionally biased region" description="Acidic residues" evidence="1">
    <location>
        <begin position="562"/>
        <end position="572"/>
    </location>
</feature>
<feature type="compositionally biased region" description="Polar residues" evidence="1">
    <location>
        <begin position="234"/>
        <end position="251"/>
    </location>
</feature>
<dbReference type="EMBL" id="ML213505">
    <property type="protein sequence ID" value="TFK55132.1"/>
    <property type="molecule type" value="Genomic_DNA"/>
</dbReference>
<dbReference type="OrthoDB" id="5593376at2759"/>
<gene>
    <name evidence="2" type="ORF">OE88DRAFT_1732399</name>
</gene>
<accession>A0A5C3NCW1</accession>
<feature type="compositionally biased region" description="Low complexity" evidence="1">
    <location>
        <begin position="548"/>
        <end position="561"/>
    </location>
</feature>
<feature type="compositionally biased region" description="Polar residues" evidence="1">
    <location>
        <begin position="611"/>
        <end position="639"/>
    </location>
</feature>
<dbReference type="InterPro" id="IPR015919">
    <property type="entry name" value="Cadherin-like_sf"/>
</dbReference>
<dbReference type="GO" id="GO:0005509">
    <property type="term" value="F:calcium ion binding"/>
    <property type="evidence" value="ECO:0007669"/>
    <property type="project" value="InterPro"/>
</dbReference>
<dbReference type="Proteomes" id="UP000305948">
    <property type="component" value="Unassembled WGS sequence"/>
</dbReference>
<feature type="region of interest" description="Disordered" evidence="1">
    <location>
        <begin position="60"/>
        <end position="85"/>
    </location>
</feature>
<feature type="compositionally biased region" description="Pro residues" evidence="1">
    <location>
        <begin position="322"/>
        <end position="339"/>
    </location>
</feature>
<feature type="compositionally biased region" description="Low complexity" evidence="1">
    <location>
        <begin position="60"/>
        <end position="76"/>
    </location>
</feature>
<feature type="region of interest" description="Disordered" evidence="1">
    <location>
        <begin position="407"/>
        <end position="447"/>
    </location>
</feature>
<feature type="region of interest" description="Disordered" evidence="1">
    <location>
        <begin position="543"/>
        <end position="589"/>
    </location>
</feature>
<evidence type="ECO:0000256" key="1">
    <source>
        <dbReference type="SAM" id="MobiDB-lite"/>
    </source>
</evidence>
<sequence length="1150" mass="121467">MSAAMQMSDRVVPAMGVEPMDTLHNTSLSERGPAPGFIPDFPSRNGFFNGDGQMGMSLGTHSSPSVSTVSSNQSHTASPAVNGMGPGFSMGTSSLASALDGLSVPGHHTEPSISPGNLAGSIADLGFGSASTSGHPTSNPEGGFQLEFPPTAFENTVSKESSPDVPGGPHLMVVGDILKNIAHTASSASNACSRGHSDEANMRIDELRKTITLVSELIAATRLADGPTPPSEHVSPSHQALSFAPSATSPPLDSGLSGHSSQHSTPPTHYTPPSQSAFSSHIDLHASMDSSDNTRKRCASSATGDRVIKAMKLTKQEETPVHLPPPAPQNFNTPSPPTVHPGSTLVDPSAMGSFIPSNPPSQPASRPQSSAGMLGHNVMSQQGVHSSMAFTMHVPLASSSNVQQAEFGASSSALPPTPTRGLPPSFSNPSMAWNEAGGSFHQRQHSLSSTDGNISMQGVTVPSPTVPLPPYNTASAPFTTSPLGSQMPTAGPGPDSVMNPTRPPLARQVRSLSTSNGHVPAFAFAPVDVGMPDFQDFMQQSRPATGISNSQSPGSSSQDYDNGADDDYDSDGSWDGPHSSSHSPPAGMSFRRRAYSRDDYNAASGSALGGPSTSYGSRTHTLLSHPSLENMSGGSNSHANELPQEYKADVDRIFFEFLNKICSNLDATDAKGEPIHQTLMAKKMQRLDESPDFRPFKFRIQAFTNAFLEEASGQVPNFRESRSDHNPQLAKQGYPEEKIPMKKVRNYLWNQPYISRFNEDGKKAKSKGNHIWNIDAKKAPDEGGWIFRPFHRRLAGMPPGVAYVGLRWSWTPRIWDPQGSRLSTPVQYSSPWLPSWLSWHDDVLSGTPPGDAQSCDVTVEARFFQDGKEEFLSQTVHITIAPMSTVDTTFPASRRPSLVDASRRVASDSVLPQTTAARSRRQSMLGQGSPLAAQDSQVVQVLTTAAQRVAQEAQSQVVAARSLTDPGPELQALAKQQHVLTVTAQALDKELTSTEAPTESSAVLAAAAHQVVFQAARQVAADKSAAAASQLSAGIPPSPSTSTQVTVTDVSMVTQTAVAHAVGIMGPLSNEVEVLMTANSLLQHQTMGTLNGSTGTLDPAQLAVTMDHGRPHSTGNLPSQFGVSPLNVAAHAPAGFPPAPHPGMEYASHS</sequence>
<proteinExistence type="predicted"/>
<dbReference type="GO" id="GO:0016020">
    <property type="term" value="C:membrane"/>
    <property type="evidence" value="ECO:0007669"/>
    <property type="project" value="InterPro"/>
</dbReference>
<evidence type="ECO:0000313" key="2">
    <source>
        <dbReference type="EMBL" id="TFK55132.1"/>
    </source>
</evidence>
<feature type="region of interest" description="Disordered" evidence="1">
    <location>
        <begin position="316"/>
        <end position="374"/>
    </location>
</feature>
<feature type="region of interest" description="Disordered" evidence="1">
    <location>
        <begin position="480"/>
        <end position="503"/>
    </location>
</feature>
<keyword evidence="3" id="KW-1185">Reference proteome</keyword>
<dbReference type="STRING" id="5364.A0A5C3NCW1"/>
<feature type="compositionally biased region" description="Low complexity" evidence="1">
    <location>
        <begin position="573"/>
        <end position="589"/>
    </location>
</feature>
<feature type="region of interest" description="Disordered" evidence="1">
    <location>
        <begin position="223"/>
        <end position="278"/>
    </location>
</feature>
<evidence type="ECO:0000313" key="3">
    <source>
        <dbReference type="Proteomes" id="UP000305948"/>
    </source>
</evidence>